<feature type="region of interest" description="Disordered" evidence="1">
    <location>
        <begin position="86"/>
        <end position="151"/>
    </location>
</feature>
<sequence length="151" mass="17734">MVEPVLWELRRIALDAETSEGDRLQAMRMILDRTLPKERKVEVTHKPWETTLQSIIRQVPEGEQIASGHVVPRELAADNIMDAEVVEESQDLRMPTLEEVEAQEREDRKRRITESGKPDWFKQDRLEQLRRQYPDQGRPNLHSTVDSRNAR</sequence>
<gene>
    <name evidence="2" type="ORF">DC432_12200</name>
</gene>
<evidence type="ECO:0000313" key="3">
    <source>
        <dbReference type="Proteomes" id="UP000244649"/>
    </source>
</evidence>
<dbReference type="EMBL" id="QDFT01000032">
    <property type="protein sequence ID" value="PVE67914.1"/>
    <property type="molecule type" value="Genomic_DNA"/>
</dbReference>
<feature type="compositionally biased region" description="Basic and acidic residues" evidence="1">
    <location>
        <begin position="102"/>
        <end position="133"/>
    </location>
</feature>
<evidence type="ECO:0000313" key="2">
    <source>
        <dbReference type="EMBL" id="PVE67914.1"/>
    </source>
</evidence>
<organism evidence="2 3">
    <name type="scientific">Microbacterium testaceum</name>
    <name type="common">Aureobacterium testaceum</name>
    <name type="synonym">Brevibacterium testaceum</name>
    <dbReference type="NCBI Taxonomy" id="2033"/>
    <lineage>
        <taxon>Bacteria</taxon>
        <taxon>Bacillati</taxon>
        <taxon>Actinomycetota</taxon>
        <taxon>Actinomycetes</taxon>
        <taxon>Micrococcales</taxon>
        <taxon>Microbacteriaceae</taxon>
        <taxon>Microbacterium</taxon>
    </lineage>
</organism>
<proteinExistence type="predicted"/>
<reference evidence="2 3" key="1">
    <citation type="submission" date="2018-04" db="EMBL/GenBank/DDBJ databases">
        <authorList>
            <person name="Go L.Y."/>
            <person name="Mitchell J.A."/>
        </authorList>
    </citation>
    <scope>NUCLEOTIDE SEQUENCE [LARGE SCALE GENOMIC DNA]</scope>
    <source>
        <strain evidence="2 3">TPD7010</strain>
    </source>
</reference>
<dbReference type="AlphaFoldDB" id="A0A2T7W9T7"/>
<name>A0A2T7W9T7_MICTE</name>
<comment type="caution">
    <text evidence="2">The sequence shown here is derived from an EMBL/GenBank/DDBJ whole genome shotgun (WGS) entry which is preliminary data.</text>
</comment>
<dbReference type="Proteomes" id="UP000244649">
    <property type="component" value="Unassembled WGS sequence"/>
</dbReference>
<evidence type="ECO:0000256" key="1">
    <source>
        <dbReference type="SAM" id="MobiDB-lite"/>
    </source>
</evidence>
<accession>A0A2T7W9T7</accession>
<protein>
    <submittedName>
        <fullName evidence="2">Uncharacterized protein</fullName>
    </submittedName>
</protein>
<feature type="compositionally biased region" description="Polar residues" evidence="1">
    <location>
        <begin position="141"/>
        <end position="151"/>
    </location>
</feature>